<evidence type="ECO:0000256" key="1">
    <source>
        <dbReference type="SAM" id="MobiDB-lite"/>
    </source>
</evidence>
<evidence type="ECO:0000313" key="3">
    <source>
        <dbReference type="Proteomes" id="UP001460270"/>
    </source>
</evidence>
<organism evidence="2 3">
    <name type="scientific">Mugilogobius chulae</name>
    <name type="common">yellowstripe goby</name>
    <dbReference type="NCBI Taxonomy" id="88201"/>
    <lineage>
        <taxon>Eukaryota</taxon>
        <taxon>Metazoa</taxon>
        <taxon>Chordata</taxon>
        <taxon>Craniata</taxon>
        <taxon>Vertebrata</taxon>
        <taxon>Euteleostomi</taxon>
        <taxon>Actinopterygii</taxon>
        <taxon>Neopterygii</taxon>
        <taxon>Teleostei</taxon>
        <taxon>Neoteleostei</taxon>
        <taxon>Acanthomorphata</taxon>
        <taxon>Gobiaria</taxon>
        <taxon>Gobiiformes</taxon>
        <taxon>Gobioidei</taxon>
        <taxon>Gobiidae</taxon>
        <taxon>Gobionellinae</taxon>
        <taxon>Mugilogobius</taxon>
    </lineage>
</organism>
<name>A0AAW0P442_9GOBI</name>
<feature type="region of interest" description="Disordered" evidence="1">
    <location>
        <begin position="14"/>
        <end position="172"/>
    </location>
</feature>
<sequence length="172" mass="18491">MATMSLLLSLRADPSTCSSVPFRLRQPPQTPRPLSPLQSASDSLLRPLVHCLRSSPPPQTPRPLSPLQSASDSLLRPLVHCLRSSPPPTASSDPSSTVSAPVRLPRPLVHCLRSSPPPTASPDPSSTVSAPVRLRQPPQTPRPQSPLQSAPQGWFAPRSSRRACAKNTEFVK</sequence>
<comment type="caution">
    <text evidence="2">The sequence shown here is derived from an EMBL/GenBank/DDBJ whole genome shotgun (WGS) entry which is preliminary data.</text>
</comment>
<proteinExistence type="predicted"/>
<reference evidence="3" key="1">
    <citation type="submission" date="2024-04" db="EMBL/GenBank/DDBJ databases">
        <title>Salinicola lusitanus LLJ914,a marine bacterium isolated from the Okinawa Trough.</title>
        <authorList>
            <person name="Li J."/>
        </authorList>
    </citation>
    <scope>NUCLEOTIDE SEQUENCE [LARGE SCALE GENOMIC DNA]</scope>
</reference>
<feature type="compositionally biased region" description="Pro residues" evidence="1">
    <location>
        <begin position="55"/>
        <end position="64"/>
    </location>
</feature>
<protein>
    <submittedName>
        <fullName evidence="2">Uncharacterized protein</fullName>
    </submittedName>
</protein>
<feature type="compositionally biased region" description="Low complexity" evidence="1">
    <location>
        <begin position="90"/>
        <end position="102"/>
    </location>
</feature>
<evidence type="ECO:0000313" key="2">
    <source>
        <dbReference type="EMBL" id="KAK7909303.1"/>
    </source>
</evidence>
<feature type="compositionally biased region" description="Low complexity" evidence="1">
    <location>
        <begin position="122"/>
        <end position="137"/>
    </location>
</feature>
<dbReference type="AlphaFoldDB" id="A0AAW0P442"/>
<dbReference type="Proteomes" id="UP001460270">
    <property type="component" value="Unassembled WGS sequence"/>
</dbReference>
<accession>A0AAW0P442</accession>
<dbReference type="EMBL" id="JBBPFD010000010">
    <property type="protein sequence ID" value="KAK7909303.1"/>
    <property type="molecule type" value="Genomic_DNA"/>
</dbReference>
<gene>
    <name evidence="2" type="ORF">WMY93_013987</name>
</gene>
<keyword evidence="3" id="KW-1185">Reference proteome</keyword>